<proteinExistence type="inferred from homology"/>
<keyword evidence="3" id="KW-0238">DNA-binding</keyword>
<comment type="catalytic activity">
    <reaction evidence="3">
        <text>ATP + H2O = ADP + phosphate + H(+)</text>
        <dbReference type="Rhea" id="RHEA:13065"/>
        <dbReference type="ChEBI" id="CHEBI:15377"/>
        <dbReference type="ChEBI" id="CHEBI:15378"/>
        <dbReference type="ChEBI" id="CHEBI:30616"/>
        <dbReference type="ChEBI" id="CHEBI:43474"/>
        <dbReference type="ChEBI" id="CHEBI:456216"/>
        <dbReference type="EC" id="5.6.2.3"/>
    </reaction>
</comment>
<dbReference type="PANTHER" id="PTHR43788">
    <property type="entry name" value="DNA2/NAM7 HELICASE FAMILY MEMBER"/>
    <property type="match status" value="1"/>
</dbReference>
<dbReference type="Pfam" id="PF14490">
    <property type="entry name" value="HHH_RecD2"/>
    <property type="match status" value="1"/>
</dbReference>
<dbReference type="Gene3D" id="1.10.10.2220">
    <property type="match status" value="1"/>
</dbReference>
<dbReference type="HAMAP" id="MF_01488">
    <property type="entry name" value="RecD2"/>
    <property type="match status" value="1"/>
</dbReference>
<evidence type="ECO:0000313" key="9">
    <source>
        <dbReference type="Proteomes" id="UP001501166"/>
    </source>
</evidence>
<evidence type="ECO:0000259" key="7">
    <source>
        <dbReference type="Pfam" id="PF23139"/>
    </source>
</evidence>
<evidence type="ECO:0000259" key="4">
    <source>
        <dbReference type="Pfam" id="PF13538"/>
    </source>
</evidence>
<feature type="binding site" evidence="3">
    <location>
        <begin position="367"/>
        <end position="371"/>
    </location>
    <ligand>
        <name>ATP</name>
        <dbReference type="ChEBI" id="CHEBI:30616"/>
    </ligand>
</feature>
<dbReference type="InterPro" id="IPR029493">
    <property type="entry name" value="RecD2-like_HHH"/>
</dbReference>
<dbReference type="CDD" id="cd17933">
    <property type="entry name" value="DEXSc_RecD-like"/>
    <property type="match status" value="1"/>
</dbReference>
<protein>
    <recommendedName>
        <fullName evidence="3">ATP-dependent RecD2 DNA helicase</fullName>
        <ecNumber evidence="3">5.6.2.3</ecNumber>
    </recommendedName>
    <alternativeName>
        <fullName evidence="3">DNA 5'-3' helicase subunit RecD2</fullName>
    </alternativeName>
</protein>
<dbReference type="Pfam" id="PF18335">
    <property type="entry name" value="SH3_13"/>
    <property type="match status" value="1"/>
</dbReference>
<dbReference type="SUPFAM" id="SSF52540">
    <property type="entry name" value="P-loop containing nucleoside triphosphate hydrolases"/>
    <property type="match status" value="2"/>
</dbReference>
<accession>A0ABP3H956</accession>
<keyword evidence="1 3" id="KW-0547">Nucleotide-binding</keyword>
<keyword evidence="3" id="KW-0378">Hydrolase</keyword>
<sequence length="804" mass="89987">MQEELFQNETIEEQYISGEVLSIYFSNPSNFYKVMLVQIEDTNTSVTESQTVVTGNFGQIQEGDHYQFFGKWTDHPKYGLQFQAHKYMKEKPSSKEAVITYLSSPRFKGIGKKTAELIVDTLGTDCIDKILEDETVLDQVPQLNKIKKETLLSVIEKEQGMQKIIIALNNFGLSNRLAYKVYQRFEGKALITIQENPYVLIEEIDGIGFNRADSIAEEMGIEGDSPERIKAGIAYTLNEQTMKAGDTYVKADFLVKESIKVLEKSRPFIIAPDLIAESVISLVQEQTIIQEEGRFYVPSLYASEWGIATAIDRLQKDSKESKVKPSVIDKKIKAFEKDSGLTFGQSQKEAIKEALLSPFFILTGGPGTGKTTVLDVIVSIFADLEEIELDPSEYVNEPFPILLAAPTGRAAKRMKEMTGLPASTIHRLLGLTGSDDDELQETERTLKGSLLIIDEMSMVDTWLAYQLLKAVPAGMKVIMVGDRDQLPSVGPGQVLRDLLEGECIPSKELTEIYRQGDDSSIIQLAHEMKQGTLSTDFTQKKADRNFFPCRTNQVQEVVSLLVSKAIEKGFTAQDIQVLAPMYKGPAGIDNLNHLLQELFNPKEAGKKEVKAFDTVFRIGDKVLQLVNDPERNVFNGDMGIITGIVSPKESSANVEELVVDFDGIEVNYLRNEWNKITLSYCCSIHKSQGSEYDMVILPLVFGYGRMLKKDIVYTAITRASKTLLLCGEIAAFEKSISENTTLRQTSLNERLWTLVEDEQGFKSEESTEKTKQEIKPPKNRFVLTPADVMEETISPMIGMDGIQP</sequence>
<dbReference type="Pfam" id="PF13538">
    <property type="entry name" value="UvrD_C_2"/>
    <property type="match status" value="1"/>
</dbReference>
<dbReference type="Gene3D" id="2.30.30.940">
    <property type="match status" value="1"/>
</dbReference>
<feature type="domain" description="ATP-dependent RecD2 DNA helicase OB-fold" evidence="7">
    <location>
        <begin position="14"/>
        <end position="92"/>
    </location>
</feature>
<keyword evidence="9" id="KW-1185">Reference proteome</keyword>
<feature type="domain" description="UvrD-like helicase C-terminal" evidence="4">
    <location>
        <begin position="679"/>
        <end position="725"/>
    </location>
</feature>
<gene>
    <name evidence="3" type="primary">recD2</name>
    <name evidence="8" type="ORF">GCM10008932_15530</name>
</gene>
<keyword evidence="3" id="KW-0413">Isomerase</keyword>
<name>A0ABP3H956_9LACT</name>
<evidence type="ECO:0000256" key="2">
    <source>
        <dbReference type="ARBA" id="ARBA00022840"/>
    </source>
</evidence>
<dbReference type="Pfam" id="PF23139">
    <property type="entry name" value="OB_YrrC"/>
    <property type="match status" value="1"/>
</dbReference>
<dbReference type="InterPro" id="IPR041451">
    <property type="entry name" value="RecD2_SH13"/>
</dbReference>
<evidence type="ECO:0000256" key="1">
    <source>
        <dbReference type="ARBA" id="ARBA00022741"/>
    </source>
</evidence>
<dbReference type="InterPro" id="IPR055446">
    <property type="entry name" value="RecD2_N_OB"/>
</dbReference>
<organism evidence="8 9">
    <name type="scientific">Alkalibacterium iburiense</name>
    <dbReference type="NCBI Taxonomy" id="290589"/>
    <lineage>
        <taxon>Bacteria</taxon>
        <taxon>Bacillati</taxon>
        <taxon>Bacillota</taxon>
        <taxon>Bacilli</taxon>
        <taxon>Lactobacillales</taxon>
        <taxon>Carnobacteriaceae</taxon>
        <taxon>Alkalibacterium</taxon>
    </lineage>
</organism>
<evidence type="ECO:0000256" key="3">
    <source>
        <dbReference type="HAMAP-Rule" id="MF_01488"/>
    </source>
</evidence>
<comment type="caution">
    <text evidence="8">The sequence shown here is derived from an EMBL/GenBank/DDBJ whole genome shotgun (WGS) entry which is preliminary data.</text>
</comment>
<keyword evidence="3" id="KW-0347">Helicase</keyword>
<keyword evidence="2 3" id="KW-0067">ATP-binding</keyword>
<evidence type="ECO:0000259" key="5">
    <source>
        <dbReference type="Pfam" id="PF14490"/>
    </source>
</evidence>
<feature type="domain" description="ATP-dependent RecD2 DNA helicase-like helix-hairpin-helix" evidence="5">
    <location>
        <begin position="158"/>
        <end position="248"/>
    </location>
</feature>
<feature type="domain" description="ATP-dependent RecD2 DNA helicase SH3" evidence="6">
    <location>
        <begin position="591"/>
        <end position="661"/>
    </location>
</feature>
<dbReference type="EMBL" id="BAAACW010000096">
    <property type="protein sequence ID" value="GAA0363981.1"/>
    <property type="molecule type" value="Genomic_DNA"/>
</dbReference>
<dbReference type="Pfam" id="PF13604">
    <property type="entry name" value="AAA_30"/>
    <property type="match status" value="1"/>
</dbReference>
<comment type="function">
    <text evidence="3">DNA-dependent ATPase and ATP-dependent 5'-3' DNA helicase. Has no activity on blunt DNA or DNA with 3'-overhangs, requires at least 10 bases of 5'-ssDNA for helicase activity.</text>
</comment>
<reference evidence="9" key="1">
    <citation type="journal article" date="2019" name="Int. J. Syst. Evol. Microbiol.">
        <title>The Global Catalogue of Microorganisms (GCM) 10K type strain sequencing project: providing services to taxonomists for standard genome sequencing and annotation.</title>
        <authorList>
            <consortium name="The Broad Institute Genomics Platform"/>
            <consortium name="The Broad Institute Genome Sequencing Center for Infectious Disease"/>
            <person name="Wu L."/>
            <person name="Ma J."/>
        </authorList>
    </citation>
    <scope>NUCLEOTIDE SEQUENCE [LARGE SCALE GENOMIC DNA]</scope>
    <source>
        <strain evidence="9">JCM 12662</strain>
    </source>
</reference>
<dbReference type="InterPro" id="IPR027785">
    <property type="entry name" value="UvrD-like_helicase_C"/>
</dbReference>
<dbReference type="Gene3D" id="3.40.50.300">
    <property type="entry name" value="P-loop containing nucleotide triphosphate hydrolases"/>
    <property type="match status" value="2"/>
</dbReference>
<dbReference type="InterPro" id="IPR027417">
    <property type="entry name" value="P-loop_NTPase"/>
</dbReference>
<dbReference type="InterPro" id="IPR006345">
    <property type="entry name" value="RecD2"/>
</dbReference>
<dbReference type="CDD" id="cd18809">
    <property type="entry name" value="SF1_C_RecD"/>
    <property type="match status" value="1"/>
</dbReference>
<evidence type="ECO:0000313" key="8">
    <source>
        <dbReference type="EMBL" id="GAA0363981.1"/>
    </source>
</evidence>
<dbReference type="Proteomes" id="UP001501166">
    <property type="component" value="Unassembled WGS sequence"/>
</dbReference>
<dbReference type="InterPro" id="IPR050534">
    <property type="entry name" value="Coronavir_polyprotein_1ab"/>
</dbReference>
<evidence type="ECO:0000259" key="6">
    <source>
        <dbReference type="Pfam" id="PF18335"/>
    </source>
</evidence>
<dbReference type="PANTHER" id="PTHR43788:SF6">
    <property type="entry name" value="DNA HELICASE B"/>
    <property type="match status" value="1"/>
</dbReference>
<dbReference type="EC" id="5.6.2.3" evidence="3"/>
<dbReference type="NCBIfam" id="TIGR01448">
    <property type="entry name" value="recD_rel"/>
    <property type="match status" value="1"/>
</dbReference>
<comment type="similarity">
    <text evidence="3">Belongs to the RecD family. RecD2 subfamily.</text>
</comment>
<dbReference type="RefSeq" id="WP_343755391.1">
    <property type="nucleotide sequence ID" value="NZ_BAAACW010000096.1"/>
</dbReference>